<sequence length="188" mass="21481">MGLVRSIGVSSRLDESLVGELDNRAESKVKQLQKNGTKSPGKDTRVGLRFQRNHETQFARMESIDTCHLTTPKRHANEEQGANKKRIKREPQSPSQISEITKRIRRLRIKNNHDNSAHVRETKLTTQRPMEPPKLTSNNPAKASKSVFDRLYAPKTIPKSTSLKQVRTPPRTLIKSETNKTLARPTWR</sequence>
<dbReference type="KEGG" id="tdl:TDEL_0F02000"/>
<keyword evidence="3" id="KW-1185">Reference proteome</keyword>
<dbReference type="HOGENOM" id="CLU_1442009_0_0_1"/>
<dbReference type="FunCoup" id="G8ZWL7">
    <property type="interactions" value="30"/>
</dbReference>
<evidence type="ECO:0000313" key="2">
    <source>
        <dbReference type="EMBL" id="CCE93011.1"/>
    </source>
</evidence>
<feature type="region of interest" description="Disordered" evidence="1">
    <location>
        <begin position="70"/>
        <end position="97"/>
    </location>
</feature>
<evidence type="ECO:0000256" key="1">
    <source>
        <dbReference type="SAM" id="MobiDB-lite"/>
    </source>
</evidence>
<name>G8ZWL7_TORDE</name>
<dbReference type="AlphaFoldDB" id="G8ZWL7"/>
<organism evidence="2 3">
    <name type="scientific">Torulaspora delbrueckii</name>
    <name type="common">Yeast</name>
    <name type="synonym">Candida colliculosa</name>
    <dbReference type="NCBI Taxonomy" id="4950"/>
    <lineage>
        <taxon>Eukaryota</taxon>
        <taxon>Fungi</taxon>
        <taxon>Dikarya</taxon>
        <taxon>Ascomycota</taxon>
        <taxon>Saccharomycotina</taxon>
        <taxon>Saccharomycetes</taxon>
        <taxon>Saccharomycetales</taxon>
        <taxon>Saccharomycetaceae</taxon>
        <taxon>Torulaspora</taxon>
    </lineage>
</organism>
<gene>
    <name evidence="2" type="primary">TDEL0F02000</name>
    <name evidence="2" type="ORF">TDEL_0F02000</name>
</gene>
<dbReference type="GeneID" id="11501471"/>
<dbReference type="RefSeq" id="XP_003682222.1">
    <property type="nucleotide sequence ID" value="XM_003682174.1"/>
</dbReference>
<feature type="region of interest" description="Disordered" evidence="1">
    <location>
        <begin position="111"/>
        <end position="147"/>
    </location>
</feature>
<reference evidence="2 3" key="1">
    <citation type="journal article" date="2011" name="Proc. Natl. Acad. Sci. U.S.A.">
        <title>Evolutionary erosion of yeast sex chromosomes by mating-type switching accidents.</title>
        <authorList>
            <person name="Gordon J.L."/>
            <person name="Armisen D."/>
            <person name="Proux-Wera E."/>
            <person name="Oheigeartaigh S.S."/>
            <person name="Byrne K.P."/>
            <person name="Wolfe K.H."/>
        </authorList>
    </citation>
    <scope>NUCLEOTIDE SEQUENCE [LARGE SCALE GENOMIC DNA]</scope>
    <source>
        <strain evidence="3">ATCC 10662 / CBS 1146 / NBRC 0425 / NCYC 2629 / NRRL Y-866</strain>
    </source>
</reference>
<dbReference type="InParanoid" id="G8ZWL7"/>
<feature type="compositionally biased region" description="Basic and acidic residues" evidence="1">
    <location>
        <begin position="111"/>
        <end position="123"/>
    </location>
</feature>
<dbReference type="Proteomes" id="UP000005627">
    <property type="component" value="Chromosome 6"/>
</dbReference>
<accession>G8ZWL7</accession>
<evidence type="ECO:0000313" key="3">
    <source>
        <dbReference type="Proteomes" id="UP000005627"/>
    </source>
</evidence>
<dbReference type="EMBL" id="HE616747">
    <property type="protein sequence ID" value="CCE93011.1"/>
    <property type="molecule type" value="Genomic_DNA"/>
</dbReference>
<dbReference type="OrthoDB" id="4067846at2759"/>
<proteinExistence type="predicted"/>
<protein>
    <submittedName>
        <fullName evidence="2">Uncharacterized protein</fullName>
    </submittedName>
</protein>